<dbReference type="InterPro" id="IPR001342">
    <property type="entry name" value="HDH_cat"/>
</dbReference>
<evidence type="ECO:0000256" key="9">
    <source>
        <dbReference type="ARBA" id="ARBA00023002"/>
    </source>
</evidence>
<dbReference type="GO" id="GO:0004412">
    <property type="term" value="F:homoserine dehydrogenase activity"/>
    <property type="evidence" value="ECO:0007669"/>
    <property type="project" value="UniProtKB-EC"/>
</dbReference>
<dbReference type="Gene3D" id="3.40.50.720">
    <property type="entry name" value="NAD(P)-binding Rossmann-like Domain"/>
    <property type="match status" value="1"/>
</dbReference>
<dbReference type="NCBIfam" id="NF004976">
    <property type="entry name" value="PRK06349.1"/>
    <property type="match status" value="1"/>
</dbReference>
<dbReference type="PIRSF" id="PIRSF000098">
    <property type="entry name" value="Homoser_dehydrog"/>
    <property type="match status" value="1"/>
</dbReference>
<dbReference type="PROSITE" id="PS51671">
    <property type="entry name" value="ACT"/>
    <property type="match status" value="1"/>
</dbReference>
<dbReference type="PANTHER" id="PTHR43331">
    <property type="entry name" value="HOMOSERINE DEHYDROGENASE"/>
    <property type="match status" value="1"/>
</dbReference>
<gene>
    <name evidence="16" type="primary">hom</name>
    <name evidence="16" type="ORF">DSM19430T_19160</name>
</gene>
<evidence type="ECO:0000256" key="11">
    <source>
        <dbReference type="PIRSR" id="PIRSR000098-1"/>
    </source>
</evidence>
<dbReference type="InterPro" id="IPR016204">
    <property type="entry name" value="HDH"/>
</dbReference>
<evidence type="ECO:0000256" key="1">
    <source>
        <dbReference type="ARBA" id="ARBA00005056"/>
    </source>
</evidence>
<dbReference type="InterPro" id="IPR002912">
    <property type="entry name" value="ACT_dom"/>
</dbReference>
<feature type="binding site" evidence="12">
    <location>
        <begin position="19"/>
        <end position="26"/>
    </location>
    <ligand>
        <name>NADP(+)</name>
        <dbReference type="ChEBI" id="CHEBI:58349"/>
    </ligand>
</feature>
<keyword evidence="8 12" id="KW-0521">NADP</keyword>
<feature type="binding site" evidence="12">
    <location>
        <position position="116"/>
    </location>
    <ligand>
        <name>NADPH</name>
        <dbReference type="ChEBI" id="CHEBI:57783"/>
    </ligand>
</feature>
<evidence type="ECO:0000256" key="3">
    <source>
        <dbReference type="ARBA" id="ARBA00006753"/>
    </source>
</evidence>
<comment type="catalytic activity">
    <reaction evidence="13">
        <text>L-homoserine + NADP(+) = L-aspartate 4-semialdehyde + NADPH + H(+)</text>
        <dbReference type="Rhea" id="RHEA:15761"/>
        <dbReference type="ChEBI" id="CHEBI:15378"/>
        <dbReference type="ChEBI" id="CHEBI:57476"/>
        <dbReference type="ChEBI" id="CHEBI:57783"/>
        <dbReference type="ChEBI" id="CHEBI:58349"/>
        <dbReference type="ChEBI" id="CHEBI:537519"/>
        <dbReference type="EC" id="1.1.1.3"/>
    </reaction>
</comment>
<comment type="pathway">
    <text evidence="1 13">Amino-acid biosynthesis; L-threonine biosynthesis; L-threonine from L-aspartate: step 3/5.</text>
</comment>
<dbReference type="SUPFAM" id="SSF55021">
    <property type="entry name" value="ACT-like"/>
    <property type="match status" value="1"/>
</dbReference>
<dbReference type="UniPathway" id="UPA00050">
    <property type="reaction ID" value="UER00063"/>
</dbReference>
<dbReference type="GO" id="GO:0009086">
    <property type="term" value="P:methionine biosynthetic process"/>
    <property type="evidence" value="ECO:0007669"/>
    <property type="project" value="UniProtKB-KW"/>
</dbReference>
<evidence type="ECO:0000256" key="14">
    <source>
        <dbReference type="RuleBase" id="RU004171"/>
    </source>
</evidence>
<dbReference type="InterPro" id="IPR036291">
    <property type="entry name" value="NAD(P)-bd_dom_sf"/>
</dbReference>
<dbReference type="Pfam" id="PF00742">
    <property type="entry name" value="Homoserine_dh"/>
    <property type="match status" value="1"/>
</dbReference>
<dbReference type="UniPathway" id="UPA00051">
    <property type="reaction ID" value="UER00465"/>
</dbReference>
<dbReference type="EC" id="1.1.1.3" evidence="4 13"/>
<comment type="similarity">
    <text evidence="3 14">Belongs to the homoserine dehydrogenase family.</text>
</comment>
<evidence type="ECO:0000256" key="4">
    <source>
        <dbReference type="ARBA" id="ARBA00013213"/>
    </source>
</evidence>
<dbReference type="Proteomes" id="UP000503820">
    <property type="component" value="Unassembled WGS sequence"/>
</dbReference>
<comment type="pathway">
    <text evidence="2 13">Amino-acid biosynthesis; L-methionine biosynthesis via de novo pathway; L-homoserine from L-aspartate: step 3/3.</text>
</comment>
<keyword evidence="7 13" id="KW-0791">Threonine biosynthesis</keyword>
<accession>A0A7J0BVM1</accession>
<keyword evidence="17" id="KW-1185">Reference proteome</keyword>
<keyword evidence="9 13" id="KW-0560">Oxidoreductase</keyword>
<reference evidence="16 17" key="1">
    <citation type="submission" date="2020-05" db="EMBL/GenBank/DDBJ databases">
        <title>Draft genome sequence of Desulfovibrio psychrotolerans JS1T.</title>
        <authorList>
            <person name="Ueno A."/>
            <person name="Tamazawa S."/>
            <person name="Tamamura S."/>
            <person name="Murakami T."/>
            <person name="Kiyama T."/>
            <person name="Inomata H."/>
            <person name="Amano Y."/>
            <person name="Miyakawa K."/>
            <person name="Tamaki H."/>
            <person name="Naganuma T."/>
            <person name="Kaneko K."/>
        </authorList>
    </citation>
    <scope>NUCLEOTIDE SEQUENCE [LARGE SCALE GENOMIC DNA]</scope>
    <source>
        <strain evidence="16 17">JS1</strain>
    </source>
</reference>
<dbReference type="InterPro" id="IPR019811">
    <property type="entry name" value="HDH_CS"/>
</dbReference>
<dbReference type="InterPro" id="IPR045865">
    <property type="entry name" value="ACT-like_dom_sf"/>
</dbReference>
<comment type="caution">
    <text evidence="16">The sequence shown here is derived from an EMBL/GenBank/DDBJ whole genome shotgun (WGS) entry which is preliminary data.</text>
</comment>
<dbReference type="AlphaFoldDB" id="A0A7J0BVM1"/>
<dbReference type="CDD" id="cd04881">
    <property type="entry name" value="ACT_HSDH-Hom"/>
    <property type="match status" value="1"/>
</dbReference>
<feature type="active site" description="Proton donor" evidence="11">
    <location>
        <position position="216"/>
    </location>
</feature>
<name>A0A7J0BVM1_9BACT</name>
<evidence type="ECO:0000256" key="13">
    <source>
        <dbReference type="RuleBase" id="RU000579"/>
    </source>
</evidence>
<dbReference type="PROSITE" id="PS01042">
    <property type="entry name" value="HOMOSER_DHGENASE"/>
    <property type="match status" value="1"/>
</dbReference>
<evidence type="ECO:0000256" key="10">
    <source>
        <dbReference type="ARBA" id="ARBA00023167"/>
    </source>
</evidence>
<dbReference type="SUPFAM" id="SSF51735">
    <property type="entry name" value="NAD(P)-binding Rossmann-fold domains"/>
    <property type="match status" value="1"/>
</dbReference>
<evidence type="ECO:0000256" key="2">
    <source>
        <dbReference type="ARBA" id="ARBA00005062"/>
    </source>
</evidence>
<organism evidence="16 17">
    <name type="scientific">Desulfovibrio psychrotolerans</name>
    <dbReference type="NCBI Taxonomy" id="415242"/>
    <lineage>
        <taxon>Bacteria</taxon>
        <taxon>Pseudomonadati</taxon>
        <taxon>Thermodesulfobacteriota</taxon>
        <taxon>Desulfovibrionia</taxon>
        <taxon>Desulfovibrionales</taxon>
        <taxon>Desulfovibrionaceae</taxon>
        <taxon>Desulfovibrio</taxon>
    </lineage>
</organism>
<dbReference type="GO" id="GO:0009088">
    <property type="term" value="P:threonine biosynthetic process"/>
    <property type="evidence" value="ECO:0007669"/>
    <property type="project" value="UniProtKB-UniPathway"/>
</dbReference>
<evidence type="ECO:0000256" key="5">
    <source>
        <dbReference type="ARBA" id="ARBA00013376"/>
    </source>
</evidence>
<evidence type="ECO:0000259" key="15">
    <source>
        <dbReference type="PROSITE" id="PS51671"/>
    </source>
</evidence>
<dbReference type="Pfam" id="PF03447">
    <property type="entry name" value="NAD_binding_3"/>
    <property type="match status" value="1"/>
</dbReference>
<evidence type="ECO:0000256" key="6">
    <source>
        <dbReference type="ARBA" id="ARBA00022605"/>
    </source>
</evidence>
<feature type="binding site" evidence="12">
    <location>
        <position position="201"/>
    </location>
    <ligand>
        <name>L-homoserine</name>
        <dbReference type="ChEBI" id="CHEBI:57476"/>
    </ligand>
</feature>
<dbReference type="InterPro" id="IPR005106">
    <property type="entry name" value="Asp/hSer_DH_NAD-bd"/>
</dbReference>
<evidence type="ECO:0000256" key="8">
    <source>
        <dbReference type="ARBA" id="ARBA00022857"/>
    </source>
</evidence>
<dbReference type="PANTHER" id="PTHR43331:SF1">
    <property type="entry name" value="HOMOSERINE DEHYDROGENASE"/>
    <property type="match status" value="1"/>
</dbReference>
<evidence type="ECO:0000256" key="7">
    <source>
        <dbReference type="ARBA" id="ARBA00022697"/>
    </source>
</evidence>
<dbReference type="SUPFAM" id="SSF55347">
    <property type="entry name" value="Glyceraldehyde-3-phosphate dehydrogenase-like, C-terminal domain"/>
    <property type="match status" value="1"/>
</dbReference>
<dbReference type="Pfam" id="PF01842">
    <property type="entry name" value="ACT"/>
    <property type="match status" value="1"/>
</dbReference>
<sequence>MREATSVPNGKKRLVLALAGYGTVGTGLAKVIEENRDWIIRRSGREVVIKSILVRDVNKPRNFPVPEGTVLTDDAATLLNDPEVDVLVELMGGIEAPKTLIAQAIRAGKHVVTANKALLAEQGLELFELAEKHGVHLKYEASVCGAIPILDTLKENLAGNRISRLVGILNGTANYILSEMTTNNLDFATALRQAQELGYAEADPTLDIEGFDAAHKLCLLTRLAFGVNYPFEQLPVVGISGVEPDDIEFAREFGYRVKLVGQVQEVEGRIEAGVFPTLVHHTYLIARVGGAYNAVRLEGNACGPVFLHGQGAGDLATASAVLGDILSVARGAYPNNTGFVQQVPPLADILPPDDARSRYYFRVIVRDVPGVLRDLAGALAEQDISIAQAIQKEKGAAEVPVVFLTHEAAASAVKAAVEEMKAKGLVVREPVYYRIL</sequence>
<dbReference type="GO" id="GO:0050661">
    <property type="term" value="F:NADP binding"/>
    <property type="evidence" value="ECO:0007669"/>
    <property type="project" value="InterPro"/>
</dbReference>
<proteinExistence type="inferred from homology"/>
<evidence type="ECO:0000313" key="17">
    <source>
        <dbReference type="Proteomes" id="UP000503820"/>
    </source>
</evidence>
<evidence type="ECO:0000256" key="12">
    <source>
        <dbReference type="PIRSR" id="PIRSR000098-2"/>
    </source>
</evidence>
<evidence type="ECO:0000313" key="16">
    <source>
        <dbReference type="EMBL" id="GFM37232.1"/>
    </source>
</evidence>
<feature type="domain" description="ACT" evidence="15">
    <location>
        <begin position="360"/>
        <end position="434"/>
    </location>
</feature>
<dbReference type="Gene3D" id="3.30.360.10">
    <property type="entry name" value="Dihydrodipicolinate Reductase, domain 2"/>
    <property type="match status" value="1"/>
</dbReference>
<dbReference type="EMBL" id="BLVP01000008">
    <property type="protein sequence ID" value="GFM37232.1"/>
    <property type="molecule type" value="Genomic_DNA"/>
</dbReference>
<keyword evidence="6 13" id="KW-0028">Amino-acid biosynthesis</keyword>
<protein>
    <recommendedName>
        <fullName evidence="5 13">Homoserine dehydrogenase</fullName>
        <ecNumber evidence="4 13">1.1.1.3</ecNumber>
    </recommendedName>
</protein>
<keyword evidence="10 13" id="KW-0486">Methionine biosynthesis</keyword>
<dbReference type="FunFam" id="3.30.360.10:FF:000005">
    <property type="entry name" value="Homoserine dehydrogenase"/>
    <property type="match status" value="1"/>
</dbReference>
<dbReference type="Gene3D" id="3.30.70.260">
    <property type="match status" value="1"/>
</dbReference>